<comment type="cofactor">
    <cofactor evidence="4">
        <name>FAD</name>
        <dbReference type="ChEBI" id="CHEBI:57692"/>
    </cofactor>
    <text evidence="4">Binds 1 FAD per subunit.</text>
</comment>
<accession>A0A9P4GCI6</accession>
<dbReference type="Gene3D" id="1.10.579.10">
    <property type="entry name" value="DNA Cyclobutane Dipyrimidine Photolyase, subunit A, domain 3"/>
    <property type="match status" value="1"/>
</dbReference>
<dbReference type="Pfam" id="PF00875">
    <property type="entry name" value="DNA_photolyase"/>
    <property type="match status" value="1"/>
</dbReference>
<feature type="compositionally biased region" description="Basic and acidic residues" evidence="5">
    <location>
        <begin position="1194"/>
        <end position="1206"/>
    </location>
</feature>
<keyword evidence="2 4" id="KW-0285">Flavoprotein</keyword>
<reference evidence="7" key="1">
    <citation type="submission" date="2020-01" db="EMBL/GenBank/DDBJ databases">
        <authorList>
            <consortium name="DOE Joint Genome Institute"/>
            <person name="Haridas S."/>
            <person name="Albert R."/>
            <person name="Binder M."/>
            <person name="Bloem J."/>
            <person name="Labutti K."/>
            <person name="Salamov A."/>
            <person name="Andreopoulos B."/>
            <person name="Baker S.E."/>
            <person name="Barry K."/>
            <person name="Bills G."/>
            <person name="Bluhm B.H."/>
            <person name="Cannon C."/>
            <person name="Castanera R."/>
            <person name="Culley D.E."/>
            <person name="Daum C."/>
            <person name="Ezra D."/>
            <person name="Gonzalez J.B."/>
            <person name="Henrissat B."/>
            <person name="Kuo A."/>
            <person name="Liang C."/>
            <person name="Lipzen A."/>
            <person name="Lutzoni F."/>
            <person name="Magnuson J."/>
            <person name="Mondo S."/>
            <person name="Nolan M."/>
            <person name="Ohm R."/>
            <person name="Pangilinan J."/>
            <person name="Park H.-J."/>
            <person name="Ramirez L."/>
            <person name="Alfaro M."/>
            <person name="Sun H."/>
            <person name="Tritt A."/>
            <person name="Yoshinaga Y."/>
            <person name="Zwiers L.-H."/>
            <person name="Turgeon B.G."/>
            <person name="Goodwin S.B."/>
            <person name="Spatafora J.W."/>
            <person name="Crous P.W."/>
            <person name="Grigoriev I.V."/>
        </authorList>
    </citation>
    <scope>NUCLEOTIDE SEQUENCE</scope>
    <source>
        <strain evidence="7">CBS 394.84</strain>
    </source>
</reference>
<feature type="compositionally biased region" description="Basic and acidic residues" evidence="5">
    <location>
        <begin position="1168"/>
        <end position="1185"/>
    </location>
</feature>
<dbReference type="GO" id="GO:0005737">
    <property type="term" value="C:cytoplasm"/>
    <property type="evidence" value="ECO:0007669"/>
    <property type="project" value="TreeGrafter"/>
</dbReference>
<dbReference type="PANTHER" id="PTHR11455:SF9">
    <property type="entry name" value="CRYPTOCHROME CIRCADIAN CLOCK 5 ISOFORM X1"/>
    <property type="match status" value="1"/>
</dbReference>
<dbReference type="SUPFAM" id="SSF48173">
    <property type="entry name" value="Cryptochrome/photolyase FAD-binding domain"/>
    <property type="match status" value="1"/>
</dbReference>
<dbReference type="InterPro" id="IPR008603">
    <property type="entry name" value="DCTN4"/>
</dbReference>
<dbReference type="SUPFAM" id="SSF52425">
    <property type="entry name" value="Cryptochrome/photolyase, N-terminal domain"/>
    <property type="match status" value="1"/>
</dbReference>
<feature type="binding site" evidence="4">
    <location>
        <begin position="854"/>
        <end position="858"/>
    </location>
    <ligand>
        <name>FAD</name>
        <dbReference type="ChEBI" id="CHEBI:57692"/>
    </ligand>
</feature>
<dbReference type="Proteomes" id="UP000800039">
    <property type="component" value="Unassembled WGS sequence"/>
</dbReference>
<evidence type="ECO:0000259" key="6">
    <source>
        <dbReference type="PROSITE" id="PS51645"/>
    </source>
</evidence>
<feature type="region of interest" description="Disordered" evidence="5">
    <location>
        <begin position="1141"/>
        <end position="1233"/>
    </location>
</feature>
<evidence type="ECO:0000256" key="3">
    <source>
        <dbReference type="ARBA" id="ARBA00022827"/>
    </source>
</evidence>
<dbReference type="InterPro" id="IPR014729">
    <property type="entry name" value="Rossmann-like_a/b/a_fold"/>
</dbReference>
<evidence type="ECO:0000256" key="2">
    <source>
        <dbReference type="ARBA" id="ARBA00022630"/>
    </source>
</evidence>
<dbReference type="GO" id="GO:0032922">
    <property type="term" value="P:circadian regulation of gene expression"/>
    <property type="evidence" value="ECO:0007669"/>
    <property type="project" value="TreeGrafter"/>
</dbReference>
<evidence type="ECO:0000313" key="7">
    <source>
        <dbReference type="EMBL" id="KAF1843122.1"/>
    </source>
</evidence>
<dbReference type="GO" id="GO:0043153">
    <property type="term" value="P:entrainment of circadian clock by photoperiod"/>
    <property type="evidence" value="ECO:0007669"/>
    <property type="project" value="TreeGrafter"/>
</dbReference>
<dbReference type="InterPro" id="IPR006050">
    <property type="entry name" value="DNA_photolyase_N"/>
</dbReference>
<protein>
    <recommendedName>
        <fullName evidence="6">Photolyase/cryptochrome alpha/beta domain-containing protein</fullName>
    </recommendedName>
</protein>
<dbReference type="PANTHER" id="PTHR11455">
    <property type="entry name" value="CRYPTOCHROME"/>
    <property type="match status" value="1"/>
</dbReference>
<dbReference type="OrthoDB" id="435881at2759"/>
<dbReference type="AlphaFoldDB" id="A0A9P4GCI6"/>
<name>A0A9P4GCI6_9PLEO</name>
<feature type="compositionally biased region" description="Basic and acidic residues" evidence="5">
    <location>
        <begin position="174"/>
        <end position="193"/>
    </location>
</feature>
<sequence length="1233" mass="137965">MAQAFPYTYYACDCYDSNTTTSTKRASQMIADAEAEDGTFDPRNPRSNYALYPLEHLLYCEDCQQIRCPRCVIEETLNWYCPSCLFEVPSSVVKSDGNRCTRNCFNCPVCISPLIVNVLDNAAGSSATGDRHILACPYCHWSTVETGIEFEKPTGVYGQLSRKGNGGKVLRTQKEMDKDRELQKDSIARKRPEGNMLSPSEETATLKDQEARSRDELFNNLGAFYKSQLETQTPSNPFSPHDLSFSSPSAYSRIMNLYSTAGAKKQKRGKPTPMREAAFEFEGLALHDPAGDAAAIERIKRDGWGSTLSTTQKLSQINPHTQFDDELRPVPALLCTKRSKRCRSCRHILSKPESKITSTRYKIKLLALNHIPRLSIRTLPLIGPGSAVPPTPGSSSSQPTRFNYNTLRSGIPTHFLLHLSNPLFDPIRVTLATPSTTPGKVQSRVTILCPQFDVGANTDVWDDALSSSVSHVSHSSVLSADGQVEAGKVWGKGRNWTSVAIEVVPGFLKSVTGFGNSGSFAEGDELDEDDDLLEIPIFVRLEFETDANAEERGLGDSRGSKGEKERREEAFWTVLGAGRIAPLVIYWFRTDLRLHDSPALKAALDLKPECLYPLWTWDPHYVYRARVGPNRWQYLLDCQNDLSKSITRLNPNSKLLLIREAPQTLFPKLFKAWKITHLVFEKDTDAYARERDENVIALAKEAGVEVIVKTGRTLYDPDELVRQNHGKPTMSISQVQAAGKRIGKIPRPIPAPKGLPDPGNIDLGFDQAKPANYPDINAIQRDKDEMSYSSLAGPNGDFAVPTIEELGLKEVTTPHRGGETIALKMLAEIIANEDYTATFEKPKTAPTAFEPQATTLLSPHMHFGSLSCREFYWRVQDVVSKYKGTASQPPTSLTGQLLFRDMYFGAQAALGYSFGQTYNNPQCRFIPWQLPSRIDTESGLITGEYLIDNAEAEVYFQRWKNGRTGFPWIDGLMRQLRHEGWIHHLGRHAVACFLTRGGCYVDWERGAEVFEEWLIDHEAACNIGNWQWLSCTAFFAQFYRCYSPIAFPQKWDKDGAFIRKYVPELKNFDKKYIYEPWKAPIADQKKWGCRVSGDGSETSDGDTKLYPKPMFDFPTRRDICLQGMKTAYRVGLQGNDPKVLDGTWRSLFDDNAEGPTGGNSGPPGAMVQHEDVGGHEATHVDEPHSPKAAKKIAAKSEEKAGRKREASQSTLDGLVTRKKKEQDELFPNETHFG</sequence>
<dbReference type="GeneID" id="63848381"/>
<dbReference type="Gene3D" id="1.25.40.80">
    <property type="match status" value="1"/>
</dbReference>
<keyword evidence="3 4" id="KW-0274">FAD</keyword>
<feature type="region of interest" description="Disordered" evidence="5">
    <location>
        <begin position="174"/>
        <end position="211"/>
    </location>
</feature>
<organism evidence="7 8">
    <name type="scientific">Cucurbitaria berberidis CBS 394.84</name>
    <dbReference type="NCBI Taxonomy" id="1168544"/>
    <lineage>
        <taxon>Eukaryota</taxon>
        <taxon>Fungi</taxon>
        <taxon>Dikarya</taxon>
        <taxon>Ascomycota</taxon>
        <taxon>Pezizomycotina</taxon>
        <taxon>Dothideomycetes</taxon>
        <taxon>Pleosporomycetidae</taxon>
        <taxon>Pleosporales</taxon>
        <taxon>Pleosporineae</taxon>
        <taxon>Cucurbitariaceae</taxon>
        <taxon>Cucurbitaria</taxon>
    </lineage>
</organism>
<dbReference type="EMBL" id="ML976617">
    <property type="protein sequence ID" value="KAF1843122.1"/>
    <property type="molecule type" value="Genomic_DNA"/>
</dbReference>
<proteinExistence type="inferred from homology"/>
<evidence type="ECO:0000256" key="4">
    <source>
        <dbReference type="PIRSR" id="PIRSR602081-1"/>
    </source>
</evidence>
<gene>
    <name evidence="7" type="ORF">K460DRAFT_340904</name>
</gene>
<dbReference type="Gene3D" id="3.40.50.620">
    <property type="entry name" value="HUPs"/>
    <property type="match status" value="1"/>
</dbReference>
<evidence type="ECO:0000256" key="1">
    <source>
        <dbReference type="ARBA" id="ARBA00005862"/>
    </source>
</evidence>
<dbReference type="GO" id="GO:0005634">
    <property type="term" value="C:nucleus"/>
    <property type="evidence" value="ECO:0007669"/>
    <property type="project" value="TreeGrafter"/>
</dbReference>
<comment type="caution">
    <text evidence="7">The sequence shown here is derived from an EMBL/GenBank/DDBJ whole genome shotgun (WGS) entry which is preliminary data.</text>
</comment>
<dbReference type="PROSITE" id="PS51645">
    <property type="entry name" value="PHR_CRY_ALPHA_BETA"/>
    <property type="match status" value="1"/>
</dbReference>
<dbReference type="GO" id="GO:0071949">
    <property type="term" value="F:FAD binding"/>
    <property type="evidence" value="ECO:0007669"/>
    <property type="project" value="TreeGrafter"/>
</dbReference>
<dbReference type="GO" id="GO:0003904">
    <property type="term" value="F:deoxyribodipyrimidine photo-lyase activity"/>
    <property type="evidence" value="ECO:0007669"/>
    <property type="project" value="TreeGrafter"/>
</dbReference>
<evidence type="ECO:0000256" key="5">
    <source>
        <dbReference type="SAM" id="MobiDB-lite"/>
    </source>
</evidence>
<dbReference type="InterPro" id="IPR036134">
    <property type="entry name" value="Crypto/Photolyase_FAD-like_sf"/>
</dbReference>
<dbReference type="GO" id="GO:0003677">
    <property type="term" value="F:DNA binding"/>
    <property type="evidence" value="ECO:0007669"/>
    <property type="project" value="TreeGrafter"/>
</dbReference>
<evidence type="ECO:0000313" key="8">
    <source>
        <dbReference type="Proteomes" id="UP000800039"/>
    </source>
</evidence>
<feature type="domain" description="Photolyase/cryptochrome alpha/beta" evidence="6">
    <location>
        <begin position="582"/>
        <end position="714"/>
    </location>
</feature>
<dbReference type="RefSeq" id="XP_040785685.1">
    <property type="nucleotide sequence ID" value="XM_040931129.1"/>
</dbReference>
<comment type="similarity">
    <text evidence="1">Belongs to the DNA photolyase class-1 family.</text>
</comment>
<dbReference type="InterPro" id="IPR005101">
    <property type="entry name" value="Cryptochr/Photolyase_FAD-bd"/>
</dbReference>
<dbReference type="GO" id="GO:0005869">
    <property type="term" value="C:dynactin complex"/>
    <property type="evidence" value="ECO:0007669"/>
    <property type="project" value="InterPro"/>
</dbReference>
<dbReference type="Pfam" id="PF05502">
    <property type="entry name" value="Dynactin_p62"/>
    <property type="match status" value="1"/>
</dbReference>
<dbReference type="Pfam" id="PF03441">
    <property type="entry name" value="FAD_binding_7"/>
    <property type="match status" value="1"/>
</dbReference>
<dbReference type="InterPro" id="IPR036155">
    <property type="entry name" value="Crypto/Photolyase_N_sf"/>
</dbReference>
<keyword evidence="8" id="KW-1185">Reference proteome</keyword>
<dbReference type="InterPro" id="IPR002081">
    <property type="entry name" value="Cryptochrome/DNA_photolyase_1"/>
</dbReference>